<feature type="region of interest" description="Disordered" evidence="2">
    <location>
        <begin position="1103"/>
        <end position="1137"/>
    </location>
</feature>
<keyword evidence="1" id="KW-0862">Zinc</keyword>
<feature type="compositionally biased region" description="Low complexity" evidence="2">
    <location>
        <begin position="932"/>
        <end position="962"/>
    </location>
</feature>
<dbReference type="GO" id="GO:0008270">
    <property type="term" value="F:zinc ion binding"/>
    <property type="evidence" value="ECO:0007669"/>
    <property type="project" value="UniProtKB-KW"/>
</dbReference>
<feature type="compositionally biased region" description="Gly residues" evidence="2">
    <location>
        <begin position="1127"/>
        <end position="1137"/>
    </location>
</feature>
<feature type="compositionally biased region" description="Low complexity" evidence="2">
    <location>
        <begin position="216"/>
        <end position="227"/>
    </location>
</feature>
<keyword evidence="5" id="KW-1185">Reference proteome</keyword>
<feature type="compositionally biased region" description="Pro residues" evidence="2">
    <location>
        <begin position="199"/>
        <end position="208"/>
    </location>
</feature>
<comment type="caution">
    <text evidence="4">The sequence shown here is derived from an EMBL/GenBank/DDBJ whole genome shotgun (WGS) entry which is preliminary data.</text>
</comment>
<feature type="compositionally biased region" description="Gly residues" evidence="2">
    <location>
        <begin position="519"/>
        <end position="536"/>
    </location>
</feature>
<proteinExistence type="predicted"/>
<dbReference type="Proteomes" id="UP000747399">
    <property type="component" value="Unassembled WGS sequence"/>
</dbReference>
<feature type="compositionally biased region" description="Pro residues" evidence="2">
    <location>
        <begin position="740"/>
        <end position="749"/>
    </location>
</feature>
<evidence type="ECO:0000313" key="4">
    <source>
        <dbReference type="EMBL" id="GIL67698.1"/>
    </source>
</evidence>
<feature type="compositionally biased region" description="Pro residues" evidence="2">
    <location>
        <begin position="972"/>
        <end position="982"/>
    </location>
</feature>
<evidence type="ECO:0000259" key="3">
    <source>
        <dbReference type="PROSITE" id="PS50103"/>
    </source>
</evidence>
<organism evidence="4 5">
    <name type="scientific">Volvox africanus</name>
    <dbReference type="NCBI Taxonomy" id="51714"/>
    <lineage>
        <taxon>Eukaryota</taxon>
        <taxon>Viridiplantae</taxon>
        <taxon>Chlorophyta</taxon>
        <taxon>core chlorophytes</taxon>
        <taxon>Chlorophyceae</taxon>
        <taxon>CS clade</taxon>
        <taxon>Chlamydomonadales</taxon>
        <taxon>Volvocaceae</taxon>
        <taxon>Volvox</taxon>
    </lineage>
</organism>
<sequence>MASALHIYANLLWRDGKPEARVKKVAALRLLQELHYRLHLHELSEALVSGHGSTISTELLAPDQLADLVSADSCFVFNEGTGNILLDAASLMAAGKDCLKSQIDRVWDTSSPLSWARNQLAWYIVSRQHIDMRPPDLFLAPVEDAENFLAAAWTARMDFRDHADHPYRSLHQLLGGETRFELTPDQSCIRLNFHKLLQQPPPPPPPPQQEQTSASHQLLQQLRQHQQPGNTSFPGNGHEARVTSESAGVEWGQSGSDDGHGGAMYGGREAAAAAAAAAALQRVKLSQRSDTYSAAMGHSGNFSNGVVSGNRDMEGGVEDDHYEEAEDFVDVGDDDEDDDGEMARGSSATRSGGGANAAASAAARYANGDGAGAAASGGGAGAAATLTRPSWPLRPDLLPQYIRAVFAASGSPQDQLMGVVALALADAGRGTGPGTNRGWQMPQQGATSPDAHRFRLSLPELVAHVRDVAPHLLPSAPPQSGGGSASQGGSSSWQVGALMQRLCERQSRGCFRVLVPGSGSAGAAGPGEGRQGGGGGGEEEGEEAVAMLDLETLRERVVEALTAAAATVFFGNRPVDDIRRTAAIHLATRTRPFAGRVHCVRLSTLARALSDQLLPDVFDPTRLSGFERLVGSESSSNVMHVFRKVMPGGLAGLSHGHGEEMGTFVTLNLGKLLAAAGVRELDGVTAPRTAREGGGGMGWIGRGASDVAPTAAAVAAAAASRAAAFAVASASVHSARDLHPPPPPPPPSAPAHGGSLPPPPSDAALRRAVEALFLVPDGGRGGGGEYAAAAKRTAALSLVKALHTQQGGFLPLSRLTDIVESSMTGAPDLEQLLSSEPELFEIQEAWYGGPRSVRLRASAVMARAAALGNAAGAPTATTTAANGPSHSHVPPGTSSEPLPRRPNALNCPYYMRHGTCGFGATCKYNHPPLTPRQPAESSPSPASVVSTATAAAAGAGPQRAPAVNTYRQQQQPPQPPPPPQPPSNSHHSVGAAVQNSSTASAVTPSEGSAAGSGGGGISAAAAGSRLSPTTLEVKVVTVACTPAHVDMLQHCFAAPQVAVACKVRHAAYTHIGSAAGVEVGQVCLVQLYAPAVMAAAGNTGGGAGTTGATHGSGHDASGGSASTPGGPAAGGGSGGNGAAGSTLRWPATVYLVDPAAGEDKTGMLLPSLSPLLESDVPKVVYCGSEVVPYLPRISPLHDISVLHAVLVRAPHAVLGPAAGAPEAAAAMVPPLATLLQQHRVMTTVGAAAAAVAPAHSPLWAVRPLADELRQQAVLEVVHLASLWTSLMTRLAALPQQLSQAAADRIYLEHSERSAAVASVGTTAAAAAAAVPPLMHTAARAPPMAVPAGVAVLVPAVPVAAAGPGAAQQRAVMSMHRVGW</sequence>
<feature type="region of interest" description="Disordered" evidence="2">
    <location>
        <begin position="196"/>
        <end position="264"/>
    </location>
</feature>
<dbReference type="PANTHER" id="PTHR45725">
    <property type="entry name" value="FORMIN HOMOLOGY 2 FAMILY MEMBER"/>
    <property type="match status" value="1"/>
</dbReference>
<evidence type="ECO:0000256" key="1">
    <source>
        <dbReference type="PROSITE-ProRule" id="PRU00723"/>
    </source>
</evidence>
<accession>A0A8J4FAZ6</accession>
<keyword evidence="1" id="KW-0863">Zinc-finger</keyword>
<feature type="compositionally biased region" description="Low complexity" evidence="2">
    <location>
        <begin position="1106"/>
        <end position="1126"/>
    </location>
</feature>
<dbReference type="PANTHER" id="PTHR45725:SF18">
    <property type="entry name" value="ORC1-LIKE AAA ATPASE DOMAIN-CONTAINING PROTEIN"/>
    <property type="match status" value="1"/>
</dbReference>
<dbReference type="Pfam" id="PF00642">
    <property type="entry name" value="zf-CCCH"/>
    <property type="match status" value="1"/>
</dbReference>
<feature type="compositionally biased region" description="Acidic residues" evidence="2">
    <location>
        <begin position="330"/>
        <end position="340"/>
    </location>
</feature>
<gene>
    <name evidence="4" type="ORF">Vafri_21026</name>
</gene>
<feature type="region of interest" description="Disordered" evidence="2">
    <location>
        <begin position="734"/>
        <end position="762"/>
    </location>
</feature>
<feature type="compositionally biased region" description="Polar residues" evidence="2">
    <location>
        <begin position="983"/>
        <end position="1006"/>
    </location>
</feature>
<evidence type="ECO:0000313" key="5">
    <source>
        <dbReference type="Proteomes" id="UP000747399"/>
    </source>
</evidence>
<feature type="region of interest" description="Disordered" evidence="2">
    <location>
        <begin position="471"/>
        <end position="491"/>
    </location>
</feature>
<feature type="region of interest" description="Disordered" evidence="2">
    <location>
        <begin position="929"/>
        <end position="1017"/>
    </location>
</feature>
<feature type="region of interest" description="Disordered" evidence="2">
    <location>
        <begin position="518"/>
        <end position="542"/>
    </location>
</feature>
<feature type="region of interest" description="Disordered" evidence="2">
    <location>
        <begin position="873"/>
        <end position="900"/>
    </location>
</feature>
<protein>
    <recommendedName>
        <fullName evidence="3">C3H1-type domain-containing protein</fullName>
    </recommendedName>
</protein>
<evidence type="ECO:0000256" key="2">
    <source>
        <dbReference type="SAM" id="MobiDB-lite"/>
    </source>
</evidence>
<feature type="region of interest" description="Disordered" evidence="2">
    <location>
        <begin position="330"/>
        <end position="355"/>
    </location>
</feature>
<feature type="compositionally biased region" description="Low complexity" evidence="2">
    <location>
        <begin position="343"/>
        <end position="355"/>
    </location>
</feature>
<dbReference type="EMBL" id="BNCO01000102">
    <property type="protein sequence ID" value="GIL67698.1"/>
    <property type="molecule type" value="Genomic_DNA"/>
</dbReference>
<dbReference type="InterPro" id="IPR000571">
    <property type="entry name" value="Znf_CCCH"/>
</dbReference>
<reference evidence="4" key="1">
    <citation type="journal article" date="2021" name="Proc. Natl. Acad. Sci. U.S.A.">
        <title>Three genomes in the algal genus Volvox reveal the fate of a haploid sex-determining region after a transition to homothallism.</title>
        <authorList>
            <person name="Yamamoto K."/>
            <person name="Hamaji T."/>
            <person name="Kawai-Toyooka H."/>
            <person name="Matsuzaki R."/>
            <person name="Takahashi F."/>
            <person name="Nishimura Y."/>
            <person name="Kawachi M."/>
            <person name="Noguchi H."/>
            <person name="Minakuchi Y."/>
            <person name="Umen J.G."/>
            <person name="Toyoda A."/>
            <person name="Nozaki H."/>
        </authorList>
    </citation>
    <scope>NUCLEOTIDE SEQUENCE</scope>
    <source>
        <strain evidence="4">NIES-3780</strain>
    </source>
</reference>
<name>A0A8J4FAZ6_9CHLO</name>
<feature type="domain" description="C3H1-type" evidence="3">
    <location>
        <begin position="901"/>
        <end position="929"/>
    </location>
</feature>
<dbReference type="SMART" id="SM00356">
    <property type="entry name" value="ZnF_C3H1"/>
    <property type="match status" value="1"/>
</dbReference>
<feature type="zinc finger region" description="C3H1-type" evidence="1">
    <location>
        <begin position="901"/>
        <end position="929"/>
    </location>
</feature>
<feature type="region of interest" description="Disordered" evidence="2">
    <location>
        <begin position="294"/>
        <end position="317"/>
    </location>
</feature>
<dbReference type="PROSITE" id="PS50103">
    <property type="entry name" value="ZF_C3H1"/>
    <property type="match status" value="1"/>
</dbReference>
<dbReference type="InterPro" id="IPR051425">
    <property type="entry name" value="Formin_Homology"/>
</dbReference>
<keyword evidence="1" id="KW-0479">Metal-binding</keyword>